<dbReference type="EMBL" id="JANEYF010002464">
    <property type="protein sequence ID" value="KAJ8946115.1"/>
    <property type="molecule type" value="Genomic_DNA"/>
</dbReference>
<dbReference type="AlphaFoldDB" id="A0AAV8Y3W2"/>
<dbReference type="Proteomes" id="UP001162156">
    <property type="component" value="Unassembled WGS sequence"/>
</dbReference>
<accession>A0AAV8Y3W2</accession>
<gene>
    <name evidence="1" type="ORF">NQ314_008976</name>
</gene>
<evidence type="ECO:0000313" key="2">
    <source>
        <dbReference type="Proteomes" id="UP001162156"/>
    </source>
</evidence>
<protein>
    <submittedName>
        <fullName evidence="1">Uncharacterized protein</fullName>
    </submittedName>
</protein>
<organism evidence="1 2">
    <name type="scientific">Rhamnusium bicolor</name>
    <dbReference type="NCBI Taxonomy" id="1586634"/>
    <lineage>
        <taxon>Eukaryota</taxon>
        <taxon>Metazoa</taxon>
        <taxon>Ecdysozoa</taxon>
        <taxon>Arthropoda</taxon>
        <taxon>Hexapoda</taxon>
        <taxon>Insecta</taxon>
        <taxon>Pterygota</taxon>
        <taxon>Neoptera</taxon>
        <taxon>Endopterygota</taxon>
        <taxon>Coleoptera</taxon>
        <taxon>Polyphaga</taxon>
        <taxon>Cucujiformia</taxon>
        <taxon>Chrysomeloidea</taxon>
        <taxon>Cerambycidae</taxon>
        <taxon>Lepturinae</taxon>
        <taxon>Rhagiini</taxon>
        <taxon>Rhamnusium</taxon>
    </lineage>
</organism>
<comment type="caution">
    <text evidence="1">The sequence shown here is derived from an EMBL/GenBank/DDBJ whole genome shotgun (WGS) entry which is preliminary data.</text>
</comment>
<dbReference type="PANTHER" id="PTHR33053:SF24">
    <property type="entry name" value="TRANSPOSASE DOMAIN-CONTAINING PROTEIN"/>
    <property type="match status" value="1"/>
</dbReference>
<reference evidence="1" key="1">
    <citation type="journal article" date="2023" name="Insect Mol. Biol.">
        <title>Genome sequencing provides insights into the evolution of gene families encoding plant cell wall-degrading enzymes in longhorned beetles.</title>
        <authorList>
            <person name="Shin N.R."/>
            <person name="Okamura Y."/>
            <person name="Kirsch R."/>
            <person name="Pauchet Y."/>
        </authorList>
    </citation>
    <scope>NUCLEOTIDE SEQUENCE</scope>
    <source>
        <strain evidence="1">RBIC_L_NR</strain>
    </source>
</reference>
<evidence type="ECO:0000313" key="1">
    <source>
        <dbReference type="EMBL" id="KAJ8946115.1"/>
    </source>
</evidence>
<dbReference type="PANTHER" id="PTHR33053">
    <property type="entry name" value="PROTEIN, PUTATIVE-RELATED"/>
    <property type="match status" value="1"/>
</dbReference>
<sequence>MKISKTVSRENECENEPKNLTLQLAEWATKHKITHVALNDILSILKPYNQFLPTDSRTLLKTPRKVNVRDIYPGQYCHFGLYNCVLKLLSLQNLENMEVVIVFINIDGLPISKSSGSQFYPILCSICESTRVIDIIGIYHGKDKPKMANDFLQEFVDEAIELTNNGHSGYNSCSKCCIEGSYVNNRVYFPNLHPDRLRNDNNFRCKLQEDHHLGTSVLETIPNLNMVDDFPLDPMHLLYLGMSYNQISQISNSLVNQADNIPCEFNRKGHWKKVNVGKQQRQFLLYTGPVVLKSVLDDDKYLNFLTLPVAISILSSSKYKQQIDYADSLLNYFVKTFIILYDVKRFGPLDQFSAFPFENYMQSLKKLLRKSDKPLAQIICRKTEFDNYYLNLKNNSDYAVARSKTRKAECTSDLNSDSDVKKISKRKIRKKEVSSSEISDSSDEDGAVALSRLPIPPQLCKGI</sequence>
<proteinExistence type="predicted"/>
<name>A0AAV8Y3W2_9CUCU</name>
<keyword evidence="2" id="KW-1185">Reference proteome</keyword>